<protein>
    <submittedName>
        <fullName evidence="3">Uncharacterized protein</fullName>
    </submittedName>
</protein>
<dbReference type="Pfam" id="PF00201">
    <property type="entry name" value="UDPGT"/>
    <property type="match status" value="1"/>
</dbReference>
<dbReference type="PANTHER" id="PTHR48047:SF8">
    <property type="entry name" value="FLAVONOL 3-O-GLUCOSYLTRANSFERASE UGT89B1"/>
    <property type="match status" value="1"/>
</dbReference>
<dbReference type="Gene3D" id="3.40.50.2000">
    <property type="entry name" value="Glycogen Phosphorylase B"/>
    <property type="match status" value="2"/>
</dbReference>
<dbReference type="FunFam" id="3.40.50.2000:FF:000064">
    <property type="entry name" value="Glycosyltransferase"/>
    <property type="match status" value="1"/>
</dbReference>
<dbReference type="GO" id="GO:0035251">
    <property type="term" value="F:UDP-glucosyltransferase activity"/>
    <property type="evidence" value="ECO:0007669"/>
    <property type="project" value="TreeGrafter"/>
</dbReference>
<name>A0AA41SDV5_PAPNU</name>
<organism evidence="3 4">
    <name type="scientific">Papaver nudicaule</name>
    <name type="common">Iceland poppy</name>
    <dbReference type="NCBI Taxonomy" id="74823"/>
    <lineage>
        <taxon>Eukaryota</taxon>
        <taxon>Viridiplantae</taxon>
        <taxon>Streptophyta</taxon>
        <taxon>Embryophyta</taxon>
        <taxon>Tracheophyta</taxon>
        <taxon>Spermatophyta</taxon>
        <taxon>Magnoliopsida</taxon>
        <taxon>Ranunculales</taxon>
        <taxon>Papaveraceae</taxon>
        <taxon>Papaveroideae</taxon>
        <taxon>Papaver</taxon>
    </lineage>
</organism>
<dbReference type="CDD" id="cd03784">
    <property type="entry name" value="GT1_Gtf-like"/>
    <property type="match status" value="1"/>
</dbReference>
<dbReference type="PANTHER" id="PTHR48047">
    <property type="entry name" value="GLYCOSYLTRANSFERASE"/>
    <property type="match status" value="1"/>
</dbReference>
<evidence type="ECO:0000313" key="3">
    <source>
        <dbReference type="EMBL" id="MCL7034981.1"/>
    </source>
</evidence>
<dbReference type="InterPro" id="IPR002213">
    <property type="entry name" value="UDP_glucos_trans"/>
</dbReference>
<evidence type="ECO:0000313" key="4">
    <source>
        <dbReference type="Proteomes" id="UP001177140"/>
    </source>
</evidence>
<evidence type="ECO:0000256" key="1">
    <source>
        <dbReference type="ARBA" id="ARBA00009995"/>
    </source>
</evidence>
<keyword evidence="4" id="KW-1185">Reference proteome</keyword>
<dbReference type="SUPFAM" id="SSF53756">
    <property type="entry name" value="UDP-Glycosyltransferase/glycogen phosphorylase"/>
    <property type="match status" value="1"/>
</dbReference>
<dbReference type="EMBL" id="JAJJMA010152045">
    <property type="protein sequence ID" value="MCL7034981.1"/>
    <property type="molecule type" value="Genomic_DNA"/>
</dbReference>
<evidence type="ECO:0000256" key="2">
    <source>
        <dbReference type="ARBA" id="ARBA00022679"/>
    </source>
</evidence>
<reference evidence="3" key="1">
    <citation type="submission" date="2022-03" db="EMBL/GenBank/DDBJ databases">
        <title>A functionally conserved STORR gene fusion in Papaver species that diverged 16.8 million years ago.</title>
        <authorList>
            <person name="Catania T."/>
        </authorList>
    </citation>
    <scope>NUCLEOTIDE SEQUENCE</scope>
    <source>
        <strain evidence="3">S-191538</strain>
    </source>
</reference>
<dbReference type="AlphaFoldDB" id="A0AA41SDV5"/>
<gene>
    <name evidence="3" type="ORF">MKW94_013115</name>
</gene>
<comment type="similarity">
    <text evidence="1">Belongs to the UDP-glycosyltransferase family.</text>
</comment>
<accession>A0AA41SDV5</accession>
<proteinExistence type="inferred from homology"/>
<sequence length="473" mass="52550">MSSSSSMTPAGAHILIFPYPAQGHMLPILDFAHQLSLHDFTITIVVTPKNLPSLNPLLTKSPSIKTLVLPFPGHPSIPQGIENAQDLSPELIPTMMLTMTKLHDPLLRWFKSHPSPPVAIISDFFLGWTYHLACELNIPRIVFSTSCAMSLSIIDLLHTGIPNIKDDPICFHQVPNSPTFPRWHVPSVDLFTEKKTEVVPHIHANVDSWGVVFNSFTELNITEFGQSDLLFLMGKKLNSLRREAGQVQSTEKILSWLDSCPDDSVVYICFGSQAALPNNQMEALAAGLECSKVRFLWCVKEPGEGLVKGEYGVLPAGFEERTAGRGMVVRGWVPQLLILRHRSVGSFMTHCGWNSIVEGLTSGVVMLAWPMMAEQFFNVKLIVDQLKVAIRVCEGNELVPNSVQLGELVVESMSEERRLQAKKLSEAANEAVKQGGTSHKDLQSLVKDLRGLINEREVKKETPLIFRILQQLL</sequence>
<comment type="caution">
    <text evidence="3">The sequence shown here is derived from an EMBL/GenBank/DDBJ whole genome shotgun (WGS) entry which is preliminary data.</text>
</comment>
<keyword evidence="2" id="KW-0808">Transferase</keyword>
<dbReference type="Proteomes" id="UP001177140">
    <property type="component" value="Unassembled WGS sequence"/>
</dbReference>